<organism evidence="3 4">
    <name type="scientific">Noviherbaspirillum pedocola</name>
    <dbReference type="NCBI Taxonomy" id="2801341"/>
    <lineage>
        <taxon>Bacteria</taxon>
        <taxon>Pseudomonadati</taxon>
        <taxon>Pseudomonadota</taxon>
        <taxon>Betaproteobacteria</taxon>
        <taxon>Burkholderiales</taxon>
        <taxon>Oxalobacteraceae</taxon>
        <taxon>Noviherbaspirillum</taxon>
    </lineage>
</organism>
<dbReference type="PANTHER" id="PTHR21666">
    <property type="entry name" value="PEPTIDASE-RELATED"/>
    <property type="match status" value="1"/>
</dbReference>
<evidence type="ECO:0000313" key="3">
    <source>
        <dbReference type="EMBL" id="MBK4736452.1"/>
    </source>
</evidence>
<gene>
    <name evidence="3" type="ORF">JJB74_17655</name>
</gene>
<dbReference type="EMBL" id="JAEPBG010000007">
    <property type="protein sequence ID" value="MBK4736452.1"/>
    <property type="molecule type" value="Genomic_DNA"/>
</dbReference>
<dbReference type="InterPro" id="IPR011055">
    <property type="entry name" value="Dup_hybrid_motif"/>
</dbReference>
<dbReference type="InterPro" id="IPR016047">
    <property type="entry name" value="M23ase_b-sheet_dom"/>
</dbReference>
<feature type="compositionally biased region" description="Basic and acidic residues" evidence="1">
    <location>
        <begin position="254"/>
        <end position="280"/>
    </location>
</feature>
<feature type="region of interest" description="Disordered" evidence="1">
    <location>
        <begin position="254"/>
        <end position="317"/>
    </location>
</feature>
<protein>
    <submittedName>
        <fullName evidence="3">Peptidoglycan DD-metalloendopeptidase family protein</fullName>
    </submittedName>
</protein>
<accession>A0A934W6P1</accession>
<comment type="caution">
    <text evidence="3">The sequence shown here is derived from an EMBL/GenBank/DDBJ whole genome shotgun (WGS) entry which is preliminary data.</text>
</comment>
<dbReference type="GO" id="GO:0004222">
    <property type="term" value="F:metalloendopeptidase activity"/>
    <property type="evidence" value="ECO:0007669"/>
    <property type="project" value="TreeGrafter"/>
</dbReference>
<feature type="compositionally biased region" description="Low complexity" evidence="1">
    <location>
        <begin position="200"/>
        <end position="209"/>
    </location>
</feature>
<dbReference type="Gene3D" id="6.10.250.3150">
    <property type="match status" value="1"/>
</dbReference>
<evidence type="ECO:0000259" key="2">
    <source>
        <dbReference type="Pfam" id="PF01551"/>
    </source>
</evidence>
<sequence>MLGTSGACAAKISERTRQKQQAEAERAALHAKLGELKREIDATENAKEDAADALAESEEAISDANRALYDLGREQKETAARIARLQKELAQLSKEVDLQKARLSKMLRGQYVAGNEDRIKLLLSGDDPNRINRDLQYLGYVSQAQAKLIESLRTDLAAIEKNKAETQEAKEDLDQIAQEQRDQKTLLEKEKSRRAGLVAQLSSRLSSQRKQAGNLERNEQRLGGLVDRLAKMIEEQRRAEIAAEKRRQQLAAEERARAEKLRQQRLKERQLAREKAEKSPPAKGATPKVNPADRIDDDENPNTSVAKNEPAPPSMASNVYPASFPALRGQMHLPVEGELAARFGTNRGNGPAWKGLFIKTSEGAPVHAVAGGKVVFSEWLRGFGNLIIVDHGNQYMSIYGNNQALLKRAGDPVKAGETIASAGNSGGNEQSGLYFELRHQGRAFDPLGWMNSR</sequence>
<dbReference type="CDD" id="cd12797">
    <property type="entry name" value="M23_peptidase"/>
    <property type="match status" value="1"/>
</dbReference>
<dbReference type="RefSeq" id="WP_200594038.1">
    <property type="nucleotide sequence ID" value="NZ_JAEPBG010000007.1"/>
</dbReference>
<dbReference type="Gene3D" id="2.70.70.10">
    <property type="entry name" value="Glucose Permease (Domain IIA)"/>
    <property type="match status" value="1"/>
</dbReference>
<feature type="compositionally biased region" description="Basic and acidic residues" evidence="1">
    <location>
        <begin position="12"/>
        <end position="26"/>
    </location>
</feature>
<name>A0A934W6P1_9BURK</name>
<evidence type="ECO:0000256" key="1">
    <source>
        <dbReference type="SAM" id="MobiDB-lite"/>
    </source>
</evidence>
<reference evidence="3" key="1">
    <citation type="submission" date="2021-01" db="EMBL/GenBank/DDBJ databases">
        <title>Genome sequence of strain Noviherbaspirillum sp. DKR-6.</title>
        <authorList>
            <person name="Chaudhary D.K."/>
        </authorList>
    </citation>
    <scope>NUCLEOTIDE SEQUENCE</scope>
    <source>
        <strain evidence="3">DKR-6</strain>
    </source>
</reference>
<dbReference type="FunFam" id="2.70.70.10:FF:000003">
    <property type="entry name" value="Murein hydrolase activator EnvC"/>
    <property type="match status" value="1"/>
</dbReference>
<dbReference type="SUPFAM" id="SSF51261">
    <property type="entry name" value="Duplicated hybrid motif"/>
    <property type="match status" value="1"/>
</dbReference>
<feature type="domain" description="M23ase beta-sheet core" evidence="2">
    <location>
        <begin position="353"/>
        <end position="446"/>
    </location>
</feature>
<dbReference type="Pfam" id="PF01551">
    <property type="entry name" value="Peptidase_M23"/>
    <property type="match status" value="1"/>
</dbReference>
<evidence type="ECO:0000313" key="4">
    <source>
        <dbReference type="Proteomes" id="UP000622890"/>
    </source>
</evidence>
<dbReference type="AlphaFoldDB" id="A0A934W6P1"/>
<dbReference type="Proteomes" id="UP000622890">
    <property type="component" value="Unassembled WGS sequence"/>
</dbReference>
<dbReference type="InterPro" id="IPR050570">
    <property type="entry name" value="Cell_wall_metabolism_enzyme"/>
</dbReference>
<keyword evidence="4" id="KW-1185">Reference proteome</keyword>
<feature type="region of interest" description="Disordered" evidence="1">
    <location>
        <begin position="187"/>
        <end position="219"/>
    </location>
</feature>
<feature type="region of interest" description="Disordered" evidence="1">
    <location>
        <begin position="1"/>
        <end position="26"/>
    </location>
</feature>
<proteinExistence type="predicted"/>
<dbReference type="PANTHER" id="PTHR21666:SF270">
    <property type="entry name" value="MUREIN HYDROLASE ACTIVATOR ENVC"/>
    <property type="match status" value="1"/>
</dbReference>